<dbReference type="CDD" id="cd12797">
    <property type="entry name" value="M23_peptidase"/>
    <property type="match status" value="1"/>
</dbReference>
<dbReference type="PANTHER" id="PTHR21666">
    <property type="entry name" value="PEPTIDASE-RELATED"/>
    <property type="match status" value="1"/>
</dbReference>
<keyword evidence="6" id="KW-1185">Reference proteome</keyword>
<proteinExistence type="predicted"/>
<dbReference type="Gene3D" id="2.70.70.10">
    <property type="entry name" value="Glucose Permease (Domain IIA)"/>
    <property type="match status" value="1"/>
</dbReference>
<feature type="compositionally biased region" description="Acidic residues" evidence="3">
    <location>
        <begin position="311"/>
        <end position="322"/>
    </location>
</feature>
<evidence type="ECO:0000259" key="4">
    <source>
        <dbReference type="Pfam" id="PF01551"/>
    </source>
</evidence>
<keyword evidence="2" id="KW-0175">Coiled coil</keyword>
<dbReference type="Gene3D" id="1.20.120.330">
    <property type="entry name" value="Nucleotidyltransferases domain 2"/>
    <property type="match status" value="1"/>
</dbReference>
<evidence type="ECO:0000313" key="5">
    <source>
        <dbReference type="EMBL" id="SDU85598.1"/>
    </source>
</evidence>
<dbReference type="SUPFAM" id="SSF57997">
    <property type="entry name" value="Tropomyosin"/>
    <property type="match status" value="1"/>
</dbReference>
<dbReference type="Pfam" id="PF01551">
    <property type="entry name" value="Peptidase_M23"/>
    <property type="match status" value="1"/>
</dbReference>
<dbReference type="GO" id="GO:0004222">
    <property type="term" value="F:metalloendopeptidase activity"/>
    <property type="evidence" value="ECO:0007669"/>
    <property type="project" value="TreeGrafter"/>
</dbReference>
<dbReference type="InterPro" id="IPR016047">
    <property type="entry name" value="M23ase_b-sheet_dom"/>
</dbReference>
<dbReference type="SUPFAM" id="SSF51261">
    <property type="entry name" value="Duplicated hybrid motif"/>
    <property type="match status" value="1"/>
</dbReference>
<dbReference type="InterPro" id="IPR050570">
    <property type="entry name" value="Cell_wall_metabolism_enzyme"/>
</dbReference>
<accession>A0A1H2LY13</accession>
<keyword evidence="1" id="KW-0732">Signal</keyword>
<evidence type="ECO:0000256" key="1">
    <source>
        <dbReference type="ARBA" id="ARBA00022729"/>
    </source>
</evidence>
<organism evidence="5 6">
    <name type="scientific">Jiangella alkaliphila</name>
    <dbReference type="NCBI Taxonomy" id="419479"/>
    <lineage>
        <taxon>Bacteria</taxon>
        <taxon>Bacillati</taxon>
        <taxon>Actinomycetota</taxon>
        <taxon>Actinomycetes</taxon>
        <taxon>Jiangellales</taxon>
        <taxon>Jiangellaceae</taxon>
        <taxon>Jiangella</taxon>
    </lineage>
</organism>
<evidence type="ECO:0000313" key="6">
    <source>
        <dbReference type="Proteomes" id="UP000182977"/>
    </source>
</evidence>
<dbReference type="Proteomes" id="UP000182977">
    <property type="component" value="Chromosome I"/>
</dbReference>
<dbReference type="STRING" id="419479.SAMN04488563_6790"/>
<protein>
    <submittedName>
        <fullName evidence="5">Murein DD-endopeptidase MepM and murein hydrolase activator NlpD, contain LysM domain</fullName>
    </submittedName>
</protein>
<gene>
    <name evidence="5" type="ORF">SAMN04488563_6790</name>
</gene>
<sequence length="481" mass="49658">MKAVTNETSWVRRLTVVAVIVGVLCTGLNQAWATSDAEERLKEAQNSLAHAQDELAHSTQALADATAAYQAATAQLPAAEATLATAQQGVATADYQLEVARGEVAAARAADEAAADKLAEAEQKVADQLAKIDDVTERIDGKRASISQVAVQAYTRGVGADLASLTILMQADSMDELAARAAASTSVLTAENSIMSDLKDDRAELANERVVFEDLEAAAEVARQEAAVTLQATEEREREAEAARAAAQAASDAAAAAKAEVDQLVAARDGAVTAASAAQVDDQAQTAAWAAERDQIEAEIAEIQRQQQEQAEQEQAEQEQAEQDNGGGGGGGGGGGSGGGGGDDDSGGGGGGSVTLAFPTANPYVTSPYGMRVHPVTGVYKLHDGTDFRAYCGTPIRAAAAGTVEWAYYRGAYGNQVAVAHPGMVTTYSHLSRFAVSDGESVAQGEVIGYSGTTGSSTACHLHFMLYVGGERVNPMNYLGS</sequence>
<dbReference type="InterPro" id="IPR011055">
    <property type="entry name" value="Dup_hybrid_motif"/>
</dbReference>
<feature type="coiled-coil region" evidence="2">
    <location>
        <begin position="104"/>
        <end position="138"/>
    </location>
</feature>
<dbReference type="AlphaFoldDB" id="A0A1H2LY13"/>
<feature type="region of interest" description="Disordered" evidence="3">
    <location>
        <begin position="304"/>
        <end position="354"/>
    </location>
</feature>
<evidence type="ECO:0000256" key="2">
    <source>
        <dbReference type="SAM" id="Coils"/>
    </source>
</evidence>
<name>A0A1H2LY13_9ACTN</name>
<dbReference type="RefSeq" id="WP_233425614.1">
    <property type="nucleotide sequence ID" value="NZ_LBMC01000058.1"/>
</dbReference>
<feature type="coiled-coil region" evidence="2">
    <location>
        <begin position="34"/>
        <end position="61"/>
    </location>
</feature>
<feature type="compositionally biased region" description="Gly residues" evidence="3">
    <location>
        <begin position="325"/>
        <end position="353"/>
    </location>
</feature>
<dbReference type="PANTHER" id="PTHR21666:SF289">
    <property type="entry name" value="L-ALA--D-GLU ENDOPEPTIDASE"/>
    <property type="match status" value="1"/>
</dbReference>
<feature type="domain" description="M23ase beta-sheet core" evidence="4">
    <location>
        <begin position="382"/>
        <end position="475"/>
    </location>
</feature>
<dbReference type="EMBL" id="LT629791">
    <property type="protein sequence ID" value="SDU85598.1"/>
    <property type="molecule type" value="Genomic_DNA"/>
</dbReference>
<keyword evidence="5" id="KW-0378">Hydrolase</keyword>
<evidence type="ECO:0000256" key="3">
    <source>
        <dbReference type="SAM" id="MobiDB-lite"/>
    </source>
</evidence>
<reference evidence="6" key="1">
    <citation type="submission" date="2016-10" db="EMBL/GenBank/DDBJ databases">
        <authorList>
            <person name="Varghese N."/>
            <person name="Submissions S."/>
        </authorList>
    </citation>
    <scope>NUCLEOTIDE SEQUENCE [LARGE SCALE GENOMIC DNA]</scope>
    <source>
        <strain evidence="6">DSM 45079</strain>
    </source>
</reference>